<dbReference type="EMBL" id="JASPKZ010002315">
    <property type="protein sequence ID" value="KAJ9595795.1"/>
    <property type="molecule type" value="Genomic_DNA"/>
</dbReference>
<dbReference type="AlphaFoldDB" id="A0AAD8EM53"/>
<accession>A0AAD8EM53</accession>
<evidence type="ECO:0008006" key="5">
    <source>
        <dbReference type="Google" id="ProtNLM"/>
    </source>
</evidence>
<evidence type="ECO:0000313" key="3">
    <source>
        <dbReference type="EMBL" id="KAJ9595795.1"/>
    </source>
</evidence>
<keyword evidence="1" id="KW-1133">Transmembrane helix</keyword>
<sequence>FMLLYLYFLSLSIFGFLQLLPSSRAKPPKPTILGIFNVFMFSFHVNFGLPLFLLL</sequence>
<gene>
    <name evidence="3" type="ORF">L9F63_013039</name>
</gene>
<reference evidence="3" key="2">
    <citation type="submission" date="2023-05" db="EMBL/GenBank/DDBJ databases">
        <authorList>
            <person name="Fouks B."/>
        </authorList>
    </citation>
    <scope>NUCLEOTIDE SEQUENCE</scope>
    <source>
        <strain evidence="3">Stay&amp;Tobe</strain>
        <tissue evidence="3">Testes</tissue>
    </source>
</reference>
<evidence type="ECO:0000256" key="1">
    <source>
        <dbReference type="SAM" id="Phobius"/>
    </source>
</evidence>
<protein>
    <recommendedName>
        <fullName evidence="5">Cytochrome b</fullName>
    </recommendedName>
</protein>
<feature type="non-terminal residue" evidence="3">
    <location>
        <position position="55"/>
    </location>
</feature>
<keyword evidence="1" id="KW-0472">Membrane</keyword>
<keyword evidence="4" id="KW-1185">Reference proteome</keyword>
<name>A0AAD8EM53_DIPPU</name>
<organism evidence="3 4">
    <name type="scientific">Diploptera punctata</name>
    <name type="common">Pacific beetle cockroach</name>
    <dbReference type="NCBI Taxonomy" id="6984"/>
    <lineage>
        <taxon>Eukaryota</taxon>
        <taxon>Metazoa</taxon>
        <taxon>Ecdysozoa</taxon>
        <taxon>Arthropoda</taxon>
        <taxon>Hexapoda</taxon>
        <taxon>Insecta</taxon>
        <taxon>Pterygota</taxon>
        <taxon>Neoptera</taxon>
        <taxon>Polyneoptera</taxon>
        <taxon>Dictyoptera</taxon>
        <taxon>Blattodea</taxon>
        <taxon>Blaberoidea</taxon>
        <taxon>Blaberidae</taxon>
        <taxon>Diplopterinae</taxon>
        <taxon>Diploptera</taxon>
    </lineage>
</organism>
<feature type="transmembrane region" description="Helical" evidence="1">
    <location>
        <begin position="35"/>
        <end position="54"/>
    </location>
</feature>
<keyword evidence="1" id="KW-0812">Transmembrane</keyword>
<comment type="caution">
    <text evidence="3">The sequence shown here is derived from an EMBL/GenBank/DDBJ whole genome shotgun (WGS) entry which is preliminary data.</text>
</comment>
<feature type="signal peptide" evidence="2">
    <location>
        <begin position="1"/>
        <end position="25"/>
    </location>
</feature>
<proteinExistence type="predicted"/>
<feature type="chain" id="PRO_5042155020" description="Cytochrome b" evidence="2">
    <location>
        <begin position="26"/>
        <end position="55"/>
    </location>
</feature>
<dbReference type="Proteomes" id="UP001233999">
    <property type="component" value="Unassembled WGS sequence"/>
</dbReference>
<reference evidence="3" key="1">
    <citation type="journal article" date="2023" name="IScience">
        <title>Live-bearing cockroach genome reveals convergent evolutionary mechanisms linked to viviparity in insects and beyond.</title>
        <authorList>
            <person name="Fouks B."/>
            <person name="Harrison M.C."/>
            <person name="Mikhailova A.A."/>
            <person name="Marchal E."/>
            <person name="English S."/>
            <person name="Carruthers M."/>
            <person name="Jennings E.C."/>
            <person name="Chiamaka E.L."/>
            <person name="Frigard R.A."/>
            <person name="Pippel M."/>
            <person name="Attardo G.M."/>
            <person name="Benoit J.B."/>
            <person name="Bornberg-Bauer E."/>
            <person name="Tobe S.S."/>
        </authorList>
    </citation>
    <scope>NUCLEOTIDE SEQUENCE</scope>
    <source>
        <strain evidence="3">Stay&amp;Tobe</strain>
    </source>
</reference>
<evidence type="ECO:0000256" key="2">
    <source>
        <dbReference type="SAM" id="SignalP"/>
    </source>
</evidence>
<evidence type="ECO:0000313" key="4">
    <source>
        <dbReference type="Proteomes" id="UP001233999"/>
    </source>
</evidence>
<keyword evidence="2" id="KW-0732">Signal</keyword>
<feature type="non-terminal residue" evidence="3">
    <location>
        <position position="1"/>
    </location>
</feature>